<dbReference type="RefSeq" id="WP_052705148.1">
    <property type="nucleotide sequence ID" value="NZ_CP090145.1"/>
</dbReference>
<dbReference type="EMBL" id="CP090145">
    <property type="protein sequence ID" value="UOX32321.1"/>
    <property type="molecule type" value="Genomic_DNA"/>
</dbReference>
<organism evidence="2 3">
    <name type="scientific">Flavobacterium sediminilitoris</name>
    <dbReference type="NCBI Taxonomy" id="2024526"/>
    <lineage>
        <taxon>Bacteria</taxon>
        <taxon>Pseudomonadati</taxon>
        <taxon>Bacteroidota</taxon>
        <taxon>Flavobacteriia</taxon>
        <taxon>Flavobacteriales</taxon>
        <taxon>Flavobacteriaceae</taxon>
        <taxon>Flavobacterium</taxon>
    </lineage>
</organism>
<keyword evidence="1" id="KW-0233">DNA recombination</keyword>
<reference evidence="2" key="2">
    <citation type="submission" date="2022-04" db="EMBL/GenBank/DDBJ databases">
        <title>Complete Genome Sequence of Flavobacterium sediminilitoris YSM-43, Isolated from a Tidal Sediment.</title>
        <authorList>
            <person name="Lee P.A."/>
        </authorList>
    </citation>
    <scope>NUCLEOTIDE SEQUENCE</scope>
    <source>
        <strain evidence="2">YSM-43</strain>
    </source>
</reference>
<evidence type="ECO:0000313" key="2">
    <source>
        <dbReference type="EMBL" id="UOX32321.1"/>
    </source>
</evidence>
<dbReference type="InterPro" id="IPR013762">
    <property type="entry name" value="Integrase-like_cat_sf"/>
</dbReference>
<gene>
    <name evidence="2" type="ORF">LXD69_09675</name>
</gene>
<reference evidence="2" key="1">
    <citation type="submission" date="2021-12" db="EMBL/GenBank/DDBJ databases">
        <authorList>
            <person name="Cha I.-T."/>
            <person name="Lee K.-E."/>
            <person name="Park S.-J."/>
        </authorList>
    </citation>
    <scope>NUCLEOTIDE SEQUENCE</scope>
    <source>
        <strain evidence="2">YSM-43</strain>
    </source>
</reference>
<keyword evidence="3" id="KW-1185">Reference proteome</keyword>
<dbReference type="SUPFAM" id="SSF56349">
    <property type="entry name" value="DNA breaking-rejoining enzymes"/>
    <property type="match status" value="1"/>
</dbReference>
<evidence type="ECO:0008006" key="4">
    <source>
        <dbReference type="Google" id="ProtNLM"/>
    </source>
</evidence>
<name>A0ABY4HHK7_9FLAO</name>
<evidence type="ECO:0000256" key="1">
    <source>
        <dbReference type="ARBA" id="ARBA00023172"/>
    </source>
</evidence>
<accession>A0ABY4HHK7</accession>
<proteinExistence type="predicted"/>
<evidence type="ECO:0000313" key="3">
    <source>
        <dbReference type="Proteomes" id="UP000830454"/>
    </source>
</evidence>
<dbReference type="InterPro" id="IPR011010">
    <property type="entry name" value="DNA_brk_join_enz"/>
</dbReference>
<dbReference type="Proteomes" id="UP000830454">
    <property type="component" value="Chromosome"/>
</dbReference>
<dbReference type="Gene3D" id="1.10.443.10">
    <property type="entry name" value="Intergrase catalytic core"/>
    <property type="match status" value="1"/>
</dbReference>
<protein>
    <recommendedName>
        <fullName evidence="4">Phage integrase family protein</fullName>
    </recommendedName>
</protein>
<sequence>MNRIIIADIDLKDKILKIKPKTGFQSKRIPQLLIDEIPDLFNYPKDAYLFGRKDFGQYWEANETSRRNDYSDYFLEVKKEFGLRKDYGLYSFRHTFITKPYNTFIKEMTPKEAESTIMSITRHTTKTALRKYLREINAYIPDDYSMYL</sequence>